<organism evidence="1">
    <name type="scientific">Podoviridae sp. ctJDl18</name>
    <dbReference type="NCBI Taxonomy" id="2825242"/>
    <lineage>
        <taxon>Viruses</taxon>
        <taxon>Duplodnaviria</taxon>
        <taxon>Heunggongvirae</taxon>
        <taxon>Uroviricota</taxon>
        <taxon>Caudoviricetes</taxon>
    </lineage>
</organism>
<name>A0A8S5V0H6_9CAUD</name>
<reference evidence="1" key="1">
    <citation type="journal article" date="2021" name="Proc. Natl. Acad. Sci. U.S.A.">
        <title>A Catalog of Tens of Thousands of Viruses from Human Metagenomes Reveals Hidden Associations with Chronic Diseases.</title>
        <authorList>
            <person name="Tisza M.J."/>
            <person name="Buck C.B."/>
        </authorList>
    </citation>
    <scope>NUCLEOTIDE SEQUENCE</scope>
    <source>
        <strain evidence="1">CtJDl18</strain>
    </source>
</reference>
<evidence type="ECO:0000313" key="1">
    <source>
        <dbReference type="EMBL" id="DAG00230.1"/>
    </source>
</evidence>
<accession>A0A8S5V0H6</accession>
<dbReference type="EMBL" id="BK016178">
    <property type="protein sequence ID" value="DAG00230.1"/>
    <property type="molecule type" value="Genomic_DNA"/>
</dbReference>
<proteinExistence type="predicted"/>
<sequence>MNIIFTFKELNTFLCHITPSFLLMDWNCF</sequence>
<protein>
    <submittedName>
        <fullName evidence="1">Uncharacterized protein</fullName>
    </submittedName>
</protein>